<dbReference type="InterPro" id="IPR016160">
    <property type="entry name" value="Ald_DH_CS_CYS"/>
</dbReference>
<dbReference type="RefSeq" id="WP_157804107.1">
    <property type="nucleotide sequence ID" value="NZ_PHQY01000336.1"/>
</dbReference>
<dbReference type="InterPro" id="IPR016161">
    <property type="entry name" value="Ald_DH/histidinol_DH"/>
</dbReference>
<dbReference type="InterPro" id="IPR050485">
    <property type="entry name" value="Proline_metab_enzyme"/>
</dbReference>
<dbReference type="GO" id="GO:0009898">
    <property type="term" value="C:cytoplasmic side of plasma membrane"/>
    <property type="evidence" value="ECO:0007669"/>
    <property type="project" value="TreeGrafter"/>
</dbReference>
<proteinExistence type="inferred from homology"/>
<evidence type="ECO:0000256" key="1">
    <source>
        <dbReference type="ARBA" id="ARBA00004786"/>
    </source>
</evidence>
<dbReference type="InterPro" id="IPR029510">
    <property type="entry name" value="Ald_DH_CS_GLU"/>
</dbReference>
<dbReference type="GO" id="GO:0010133">
    <property type="term" value="P:L-proline catabolic process to L-glutamate"/>
    <property type="evidence" value="ECO:0007669"/>
    <property type="project" value="TreeGrafter"/>
</dbReference>
<dbReference type="EMBL" id="PHQY01000336">
    <property type="protein sequence ID" value="PJO44486.1"/>
    <property type="molecule type" value="Genomic_DNA"/>
</dbReference>
<accession>A0A2M9Q8T0</accession>
<organism evidence="9 10">
    <name type="scientific">Lysinibacillus xylanilyticus</name>
    <dbReference type="NCBI Taxonomy" id="582475"/>
    <lineage>
        <taxon>Bacteria</taxon>
        <taxon>Bacillati</taxon>
        <taxon>Bacillota</taxon>
        <taxon>Bacilli</taxon>
        <taxon>Bacillales</taxon>
        <taxon>Bacillaceae</taxon>
        <taxon>Lysinibacillus</taxon>
    </lineage>
</organism>
<evidence type="ECO:0000256" key="5">
    <source>
        <dbReference type="ARBA" id="ARBA00048142"/>
    </source>
</evidence>
<dbReference type="PANTHER" id="PTHR42862:SF1">
    <property type="entry name" value="DELTA-1-PYRROLINE-5-CARBOXYLATE DEHYDROGENASE 2, ISOFORM A-RELATED"/>
    <property type="match status" value="1"/>
</dbReference>
<dbReference type="InterPro" id="IPR016162">
    <property type="entry name" value="Ald_DH_N"/>
</dbReference>
<gene>
    <name evidence="9" type="ORF">CWD94_06470</name>
</gene>
<dbReference type="GO" id="GO:0004657">
    <property type="term" value="F:proline dehydrogenase activity"/>
    <property type="evidence" value="ECO:0007669"/>
    <property type="project" value="UniProtKB-ARBA"/>
</dbReference>
<dbReference type="PROSITE" id="PS00687">
    <property type="entry name" value="ALDEHYDE_DEHYDR_GLU"/>
    <property type="match status" value="1"/>
</dbReference>
<name>A0A2M9Q8T0_9BACI</name>
<evidence type="ECO:0000313" key="9">
    <source>
        <dbReference type="EMBL" id="PJO44486.1"/>
    </source>
</evidence>
<evidence type="ECO:0000313" key="10">
    <source>
        <dbReference type="Proteomes" id="UP000232101"/>
    </source>
</evidence>
<feature type="active site" evidence="6">
    <location>
        <position position="36"/>
    </location>
</feature>
<comment type="caution">
    <text evidence="9">The sequence shown here is derived from an EMBL/GenBank/DDBJ whole genome shotgun (WGS) entry which is preliminary data.</text>
</comment>
<dbReference type="SUPFAM" id="SSF53720">
    <property type="entry name" value="ALDH-like"/>
    <property type="match status" value="1"/>
</dbReference>
<sequence>TRFISFTGSRDVGLRINQRASVLNDGQIWIKRVIAEMGGKDTIVVDKEADLELAAQSIVKSAFGFSGQKCSACSRAVIVEDVYDTVVNRVIELTNTLTVGDPSDFNNYMATVIDQAAFNKVTEYIEIGKGEGRLVAGGTADDSVGYFIQPTVFADVEPSARIMKEEIFGPVVAITKAKDFDQAIDIANDTEYGLTGAVITNNRMNQEKAREDFHVGNLYFNRGCTGAIVGYQPFGGFNMSGTDSKAGGPDYLQLHMQAKTTSEML</sequence>
<dbReference type="InterPro" id="IPR015590">
    <property type="entry name" value="Aldehyde_DH_dom"/>
</dbReference>
<dbReference type="GO" id="GO:0003842">
    <property type="term" value="F:L-glutamate gamma-semialdehyde dehydrogenase activity"/>
    <property type="evidence" value="ECO:0007669"/>
    <property type="project" value="UniProtKB-EC"/>
</dbReference>
<feature type="non-terminal residue" evidence="9">
    <location>
        <position position="1"/>
    </location>
</feature>
<reference evidence="9 10" key="1">
    <citation type="submission" date="2017-11" db="EMBL/GenBank/DDBJ databases">
        <title>Bacterial isolate from king chilli rhizosphere.</title>
        <authorList>
            <person name="Takhelmayum P."/>
            <person name="Sarangthem I."/>
        </authorList>
    </citation>
    <scope>NUCLEOTIDE SEQUENCE [LARGE SCALE GENOMIC DNA]</scope>
    <source>
        <strain evidence="10">t26</strain>
    </source>
</reference>
<dbReference type="EC" id="1.2.1.88" evidence="2"/>
<protein>
    <recommendedName>
        <fullName evidence="2">L-glutamate gamma-semialdehyde dehydrogenase</fullName>
        <ecNumber evidence="2">1.2.1.88</ecNumber>
    </recommendedName>
</protein>
<dbReference type="Proteomes" id="UP000232101">
    <property type="component" value="Unassembled WGS sequence"/>
</dbReference>
<dbReference type="Pfam" id="PF00171">
    <property type="entry name" value="Aldedh"/>
    <property type="match status" value="1"/>
</dbReference>
<evidence type="ECO:0000256" key="3">
    <source>
        <dbReference type="ARBA" id="ARBA00023002"/>
    </source>
</evidence>
<evidence type="ECO:0000256" key="2">
    <source>
        <dbReference type="ARBA" id="ARBA00012884"/>
    </source>
</evidence>
<dbReference type="Gene3D" id="3.40.605.10">
    <property type="entry name" value="Aldehyde Dehydrogenase, Chain A, domain 1"/>
    <property type="match status" value="1"/>
</dbReference>
<dbReference type="FunFam" id="3.40.309.10:FF:000005">
    <property type="entry name" value="1-pyrroline-5-carboxylate dehydrogenase 1"/>
    <property type="match status" value="1"/>
</dbReference>
<comment type="similarity">
    <text evidence="7">Belongs to the aldehyde dehydrogenase family.</text>
</comment>
<keyword evidence="3 7" id="KW-0560">Oxidoreductase</keyword>
<comment type="catalytic activity">
    <reaction evidence="5">
        <text>L-glutamate 5-semialdehyde + NAD(+) + H2O = L-glutamate + NADH + 2 H(+)</text>
        <dbReference type="Rhea" id="RHEA:30235"/>
        <dbReference type="ChEBI" id="CHEBI:15377"/>
        <dbReference type="ChEBI" id="CHEBI:15378"/>
        <dbReference type="ChEBI" id="CHEBI:29985"/>
        <dbReference type="ChEBI" id="CHEBI:57540"/>
        <dbReference type="ChEBI" id="CHEBI:57945"/>
        <dbReference type="ChEBI" id="CHEBI:58066"/>
        <dbReference type="EC" id="1.2.1.88"/>
    </reaction>
</comment>
<dbReference type="AlphaFoldDB" id="A0A2M9Q8T0"/>
<dbReference type="PANTHER" id="PTHR42862">
    <property type="entry name" value="DELTA-1-PYRROLINE-5-CARBOXYLATE DEHYDROGENASE 1, ISOFORM A-RELATED"/>
    <property type="match status" value="1"/>
</dbReference>
<evidence type="ECO:0000259" key="8">
    <source>
        <dbReference type="Pfam" id="PF00171"/>
    </source>
</evidence>
<keyword evidence="4" id="KW-0520">NAD</keyword>
<evidence type="ECO:0000256" key="4">
    <source>
        <dbReference type="ARBA" id="ARBA00023027"/>
    </source>
</evidence>
<dbReference type="Gene3D" id="3.40.309.10">
    <property type="entry name" value="Aldehyde Dehydrogenase, Chain A, domain 2"/>
    <property type="match status" value="1"/>
</dbReference>
<dbReference type="PROSITE" id="PS00070">
    <property type="entry name" value="ALDEHYDE_DEHYDR_CYS"/>
    <property type="match status" value="1"/>
</dbReference>
<dbReference type="InterPro" id="IPR016163">
    <property type="entry name" value="Ald_DH_C"/>
</dbReference>
<evidence type="ECO:0000256" key="6">
    <source>
        <dbReference type="PROSITE-ProRule" id="PRU10007"/>
    </source>
</evidence>
<feature type="domain" description="Aldehyde dehydrogenase" evidence="8">
    <location>
        <begin position="2"/>
        <end position="260"/>
    </location>
</feature>
<evidence type="ECO:0000256" key="7">
    <source>
        <dbReference type="RuleBase" id="RU003345"/>
    </source>
</evidence>
<comment type="pathway">
    <text evidence="1">Amino-acid degradation; L-proline degradation into L-glutamate; L-glutamate from L-proline: step 2/2.</text>
</comment>